<proteinExistence type="predicted"/>
<evidence type="ECO:0000313" key="2">
    <source>
        <dbReference type="Proteomes" id="UP000765509"/>
    </source>
</evidence>
<evidence type="ECO:0000313" key="1">
    <source>
        <dbReference type="EMBL" id="MBW0508741.1"/>
    </source>
</evidence>
<comment type="caution">
    <text evidence="1">The sequence shown here is derived from an EMBL/GenBank/DDBJ whole genome shotgun (WGS) entry which is preliminary data.</text>
</comment>
<dbReference type="OrthoDB" id="2505291at2759"/>
<dbReference type="AlphaFoldDB" id="A0A9Q3DQS0"/>
<keyword evidence="2" id="KW-1185">Reference proteome</keyword>
<gene>
    <name evidence="1" type="ORF">O181_048456</name>
</gene>
<protein>
    <submittedName>
        <fullName evidence="1">Uncharacterized protein</fullName>
    </submittedName>
</protein>
<sequence>MSTPSQPLCIGIIDINIQINSDLTFKIDNSHSDSWIILWHNQHNIFLYLPNHQNTIGSLPGTLSNRLIPFLGALKAFMHCGPGGAWIENGQLNPTQALFVERLFTQTLPASNLTPPSYPALFSFTSKQKLIQLPSGSDLPMIKTPLLPHQKTRRAFLWDQDVPNGQSVCTLWGTSPPGSTFNARNIITNKVVSCHNHGNSPPWIFIWHIKPQSFYGQLAIYITSVQYAHVYILWTIYGHLSFGAFMALHLNPEAIAAIYSQMGISGHFPQNQGKWPKWLFLAICAYLCIFAHFDAKCPKDTFPPFGPVFGSEPKSGQKPQRTQKYLFKL</sequence>
<reference evidence="1" key="1">
    <citation type="submission" date="2021-03" db="EMBL/GenBank/DDBJ databases">
        <title>Draft genome sequence of rust myrtle Austropuccinia psidii MF-1, a brazilian biotype.</title>
        <authorList>
            <person name="Quecine M.C."/>
            <person name="Pachon D.M.R."/>
            <person name="Bonatelli M.L."/>
            <person name="Correr F.H."/>
            <person name="Franceschini L.M."/>
            <person name="Leite T.F."/>
            <person name="Margarido G.R.A."/>
            <person name="Almeida C.A."/>
            <person name="Ferrarezi J.A."/>
            <person name="Labate C.A."/>
        </authorList>
    </citation>
    <scope>NUCLEOTIDE SEQUENCE</scope>
    <source>
        <strain evidence="1">MF-1</strain>
    </source>
</reference>
<accession>A0A9Q3DQS0</accession>
<dbReference type="EMBL" id="AVOT02020513">
    <property type="protein sequence ID" value="MBW0508741.1"/>
    <property type="molecule type" value="Genomic_DNA"/>
</dbReference>
<name>A0A9Q3DQS0_9BASI</name>
<dbReference type="Proteomes" id="UP000765509">
    <property type="component" value="Unassembled WGS sequence"/>
</dbReference>
<organism evidence="1 2">
    <name type="scientific">Austropuccinia psidii MF-1</name>
    <dbReference type="NCBI Taxonomy" id="1389203"/>
    <lineage>
        <taxon>Eukaryota</taxon>
        <taxon>Fungi</taxon>
        <taxon>Dikarya</taxon>
        <taxon>Basidiomycota</taxon>
        <taxon>Pucciniomycotina</taxon>
        <taxon>Pucciniomycetes</taxon>
        <taxon>Pucciniales</taxon>
        <taxon>Sphaerophragmiaceae</taxon>
        <taxon>Austropuccinia</taxon>
    </lineage>
</organism>